<dbReference type="EMBL" id="CATQJL010000316">
    <property type="protein sequence ID" value="CAJ0608161.1"/>
    <property type="molecule type" value="Genomic_DNA"/>
</dbReference>
<reference evidence="1" key="1">
    <citation type="submission" date="2023-07" db="EMBL/GenBank/DDBJ databases">
        <authorList>
            <consortium name="CYATHOMIX"/>
        </authorList>
    </citation>
    <scope>NUCLEOTIDE SEQUENCE</scope>
    <source>
        <strain evidence="1">N/A</strain>
    </source>
</reference>
<keyword evidence="2" id="KW-1185">Reference proteome</keyword>
<sequence length="153" mass="17371">MHDPNRCLAEEVKEVPNPSAQSRPGQINRRLASESSSSIVCGANLSETDWFSTDEVASVDLLRSIVAMRGKKDVQGWLVRKGFCKIVTRTGLYYLKKKKPKSMKYRTNKNISFFSSQKLVTLLTCNKYSIENGDLWLELVEKRENDSDCAAQF</sequence>
<gene>
    <name evidence="1" type="ORF">CYNAS_LOCUS20144</name>
</gene>
<dbReference type="Proteomes" id="UP001176961">
    <property type="component" value="Unassembled WGS sequence"/>
</dbReference>
<dbReference type="AlphaFoldDB" id="A0AA36HCD3"/>
<evidence type="ECO:0000313" key="1">
    <source>
        <dbReference type="EMBL" id="CAJ0608161.1"/>
    </source>
</evidence>
<accession>A0AA36HCD3</accession>
<protein>
    <submittedName>
        <fullName evidence="1">Uncharacterized protein</fullName>
    </submittedName>
</protein>
<name>A0AA36HCD3_CYLNA</name>
<evidence type="ECO:0000313" key="2">
    <source>
        <dbReference type="Proteomes" id="UP001176961"/>
    </source>
</evidence>
<proteinExistence type="predicted"/>
<comment type="caution">
    <text evidence="1">The sequence shown here is derived from an EMBL/GenBank/DDBJ whole genome shotgun (WGS) entry which is preliminary data.</text>
</comment>
<organism evidence="1 2">
    <name type="scientific">Cylicocyclus nassatus</name>
    <name type="common">Nematode worm</name>
    <dbReference type="NCBI Taxonomy" id="53992"/>
    <lineage>
        <taxon>Eukaryota</taxon>
        <taxon>Metazoa</taxon>
        <taxon>Ecdysozoa</taxon>
        <taxon>Nematoda</taxon>
        <taxon>Chromadorea</taxon>
        <taxon>Rhabditida</taxon>
        <taxon>Rhabditina</taxon>
        <taxon>Rhabditomorpha</taxon>
        <taxon>Strongyloidea</taxon>
        <taxon>Strongylidae</taxon>
        <taxon>Cylicocyclus</taxon>
    </lineage>
</organism>